<dbReference type="GO" id="GO:0006351">
    <property type="term" value="P:DNA-templated transcription"/>
    <property type="evidence" value="ECO:0007669"/>
    <property type="project" value="UniProtKB-UniRule"/>
</dbReference>
<evidence type="ECO:0000256" key="1">
    <source>
        <dbReference type="ARBA" id="ARBA00022478"/>
    </source>
</evidence>
<name>A0A0S2LMR3_MYCJU</name>
<keyword evidence="5 8" id="KW-0479">Metal-binding</keyword>
<dbReference type="GO" id="GO:0009507">
    <property type="term" value="C:chloroplast"/>
    <property type="evidence" value="ECO:0007669"/>
    <property type="project" value="UniProtKB-SubCell"/>
</dbReference>
<organism evidence="12">
    <name type="scientific">Mychonastes jurisii</name>
    <name type="common">Chlorophycean green alga</name>
    <name type="synonym">Pseudodictyosphaerium jurisii</name>
    <dbReference type="NCBI Taxonomy" id="797708"/>
    <lineage>
        <taxon>Eukaryota</taxon>
        <taxon>Viridiplantae</taxon>
        <taxon>Chlorophyta</taxon>
        <taxon>core chlorophytes</taxon>
        <taxon>Chlorophyceae</taxon>
        <taxon>CS clade</taxon>
        <taxon>Sphaeropleales</taxon>
        <taxon>Mychonastaceae</taxon>
        <taxon>Mychonastes</taxon>
    </lineage>
</organism>
<dbReference type="Pfam" id="PF04983">
    <property type="entry name" value="RNA_pol_Rpb1_3"/>
    <property type="match status" value="1"/>
</dbReference>
<feature type="binding site" evidence="8">
    <location>
        <position position="230"/>
    </location>
    <ligand>
        <name>Zn(2+)</name>
        <dbReference type="ChEBI" id="CHEBI:29105"/>
    </ligand>
</feature>
<dbReference type="InterPro" id="IPR012756">
    <property type="entry name" value="DNA-dir_RpoC2_beta_pp"/>
</dbReference>
<evidence type="ECO:0000256" key="8">
    <source>
        <dbReference type="HAMAP-Rule" id="MF_01324"/>
    </source>
</evidence>
<keyword evidence="3 8" id="KW-0808">Transferase</keyword>
<keyword evidence="7 8" id="KW-0804">Transcription</keyword>
<evidence type="ECO:0000313" key="12">
    <source>
        <dbReference type="EMBL" id="ALO62741.1"/>
    </source>
</evidence>
<dbReference type="Pfam" id="PF05000">
    <property type="entry name" value="RNA_pol_Rpb1_4"/>
    <property type="match status" value="1"/>
</dbReference>
<evidence type="ECO:0000256" key="3">
    <source>
        <dbReference type="ARBA" id="ARBA00022679"/>
    </source>
</evidence>
<dbReference type="GeneID" id="26378296"/>
<dbReference type="NCBIfam" id="TIGR02388">
    <property type="entry name" value="rpoC2_cyan"/>
    <property type="match status" value="1"/>
</dbReference>
<comment type="subunit">
    <text evidence="8">In plastids the minimal PEP RNA polymerase catalytic core is composed of four subunits: alpha, beta, beta', and beta''. When a (nuclear-encoded) sigma factor is associated with the core the holoenzyme is formed, which can initiate transcription.</text>
</comment>
<sequence>MHDSSLSLTKDFSKTPVYFWNVPFDKGRLKNFVAWFYNQYGEAKTVQLLEQLKSLGFHYATEAGISLGIDDLAIPPKKRELLNQAEKLIFEKQIFYSRGEITAIERLQNLIETWNQTSETLKQEVIHNFERTNRLNPVYMMAFSGARGNLSQVRQLVGMRGLMSDPQGQIIDYPIRSNFREGLTLTEYLISTYGARKGIVDTALRTATAGYLTRRLVDVAQHVIVSEFDCKTKRGIYIFDLKDGPKTIYSFEQRLIGRVLARDIKMPRKKRKILAKRNQEISTELAQSLAKVTKKAIVRSPLTCQTRNLVCQLCYGWSLATQKLMSIGEAVGVIAAQSIGEPGTQLTMRTFHTGGVFSGGVTDQILAPMPGSISYLTAIPGTCIRTPQGDIAFLTKTTGQLTLQGVNNVTKIFQLPPATLLFVRNGEQVQLKQLLAQFSETSEQQRGDAEQVVFSDMAGQLVYTHIDLLEQSYDKYEDFLLKSRGWGKVWVLSAQLYQPPFSAQTFGQFLDYVDPFCPLNQLKWSVPEGYQLQTQSILTEATTPSLDLTSQIDQSTNHLTAQNMLADFVVTKDEEALGEPTLVNTLGGADQYIQTLNLNQGSLKDDMSYLPDDLSSTVVRPEMLEVTNIYPLQNYFKEDFFDNLPLTTDKFRLYQELASLEKAESTPFIAKHSLSQPELSNEWQYLNTFWDTKNLKNEEDVNCEPIQSLTQSIGKPQLEFEDTLELNKLGSPLSTRKLDCEIHKPLTNVAVKEMRFNNQVYWSKVMSKHFPFKTNVTVWHPLMSTTHNNQNLNSCGWSGVATDLFQWTIEGRQMSLSGMFYPLMTPTQGIQQAVSYSKLAQSKTSIQPLEILNDLKVSFSELPPLQSLDVSDPLFTKMKTSSMRFGTAELASFTLVSRTLTDQENVSAVSSSEGYLYLQDTNLNDSSSSSVSEGFIIPSALYYLPSVQLLNQYGPILANTSVVFTNAQGQKTSHLGLQPGILGVKGLTPSDTLRPSSVNSMDLKIPTLRQVLLTHTSDFYDQFESPSETLSQKHSVVFDSVVSLQLNQKVNLVQCKVVPGWVFLPLGSTINFGKRLRFCLPGEFVAPQVSVDTSCSCIEWQAFKESWVDNSTHPILRRPEEQSFKPTEWVHSNCSRWEVTVPSKATSFGFIRPVTFQSLLTASVAEDIFLHESHSFIDSPNWQLWSLYRSSIGIKQKRSLASASTEVSTNYQFMPTYRSTETVTDYVTSIEEVLRKSVKFKGKGIRVKGKPEAFQSVEQLSQELLPLAHFLSFGSTGRFSSDVGALTSMQKPQVLKRQGLFSFASPFMKSTYVSNLETLSTFRASLLGLEESNPIACTITASRTLALPLSLKMSLTKKMAYFLNQRLLANNYFEGDFFHLKSDLVRNNSGANPFVKEFRTDSSTLQLHRFPSVTNQIQVSTMNEITGVPHKSIVGQTKFLSSFEGEILSSDRRRPPMILSKNQHIVLTQRDLVSFALEIPIQDNETTTSQTPLLHKYESQFAKFNQHKKLKQKVSRWSKVYAAFFDPFHQEDKTKKTPTIERAIVYKNKVYKIQNLQVGLANFSGTENVIPYEVGGFVNYGSSVSTKAAMSVSGQIVHFNAGLLTVRKGQCFLVSPGGMVHMSHESFVQKNQPILTLPFQTFKTGDIVQGIPKVEQYLEARTTQSGRFSVQSLPVLMQSVFEHYMMEYPLQKAARQTILKIQQLIVDGVQRVYRSQGVSIAEKHLEVIVRQMTRKVQIIYGGQSGFFPGELVDLELVEKLNPLLTIPIIYEPVVLGITRASLEVDSFLSAASFQQTTKILTVSALLKKYDFLKGLKENLLVGNLIPAGTGFLQVLPPSTF</sequence>
<feature type="binding site" evidence="8">
    <location>
        <position position="311"/>
    </location>
    <ligand>
        <name>Zn(2+)</name>
        <dbReference type="ChEBI" id="CHEBI:29105"/>
    </ligand>
</feature>
<geneLocation type="chloroplast" evidence="12"/>
<keyword evidence="4 8" id="KW-0548">Nucleotidyltransferase</keyword>
<evidence type="ECO:0000259" key="11">
    <source>
        <dbReference type="Pfam" id="PF05000"/>
    </source>
</evidence>
<dbReference type="InterPro" id="IPR007066">
    <property type="entry name" value="RNA_pol_Rpb1_3"/>
</dbReference>
<dbReference type="RefSeq" id="YP_009184637.1">
    <property type="nucleotide sequence ID" value="NC_028579.1"/>
</dbReference>
<feature type="domain" description="RNA polymerase Rpb1" evidence="10">
    <location>
        <begin position="182"/>
        <end position="533"/>
    </location>
</feature>
<dbReference type="InterPro" id="IPR038120">
    <property type="entry name" value="Rpb1_funnel_sf"/>
</dbReference>
<comment type="catalytic activity">
    <reaction evidence="8">
        <text>RNA(n) + a ribonucleoside 5'-triphosphate = RNA(n+1) + diphosphate</text>
        <dbReference type="Rhea" id="RHEA:21248"/>
        <dbReference type="Rhea" id="RHEA-COMP:14527"/>
        <dbReference type="Rhea" id="RHEA-COMP:17342"/>
        <dbReference type="ChEBI" id="CHEBI:33019"/>
        <dbReference type="ChEBI" id="CHEBI:61557"/>
        <dbReference type="ChEBI" id="CHEBI:140395"/>
        <dbReference type="EC" id="2.7.7.6"/>
    </reaction>
</comment>
<dbReference type="PANTHER" id="PTHR19376:SF68">
    <property type="entry name" value="DNA-DIRECTED RNA POLYMERASE SUBUNIT BETA"/>
    <property type="match status" value="1"/>
</dbReference>
<accession>A0A0S2LMR3</accession>
<evidence type="ECO:0000256" key="6">
    <source>
        <dbReference type="ARBA" id="ARBA00022833"/>
    </source>
</evidence>
<proteinExistence type="inferred from homology"/>
<evidence type="ECO:0000259" key="10">
    <source>
        <dbReference type="Pfam" id="PF04998"/>
    </source>
</evidence>
<dbReference type="InterPro" id="IPR042102">
    <property type="entry name" value="RNA_pol_Rpb1_3_sf"/>
</dbReference>
<keyword evidence="1 8" id="KW-0240">DNA-directed RNA polymerase</keyword>
<feature type="binding site" evidence="8">
    <location>
        <position position="314"/>
    </location>
    <ligand>
        <name>Zn(2+)</name>
        <dbReference type="ChEBI" id="CHEBI:29105"/>
    </ligand>
</feature>
<feature type="domain" description="RNA polymerase Rpb1" evidence="10">
    <location>
        <begin position="1698"/>
        <end position="1745"/>
    </location>
</feature>
<gene>
    <name evidence="8 12" type="primary">rpoC2</name>
</gene>
<comment type="similarity">
    <text evidence="8">Belongs to the RNA polymerase beta' chain family. RpoC2 subfamily.</text>
</comment>
<dbReference type="InterPro" id="IPR007081">
    <property type="entry name" value="RNA_pol_Rpb1_5"/>
</dbReference>
<dbReference type="InterPro" id="IPR007083">
    <property type="entry name" value="RNA_pol_Rpb1_4"/>
</dbReference>
<dbReference type="Pfam" id="PF04998">
    <property type="entry name" value="RNA_pol_Rpb1_5"/>
    <property type="match status" value="2"/>
</dbReference>
<keyword evidence="6 8" id="KW-0862">Zinc</keyword>
<dbReference type="GO" id="GO:0008270">
    <property type="term" value="F:zinc ion binding"/>
    <property type="evidence" value="ECO:0007669"/>
    <property type="project" value="UniProtKB-UniRule"/>
</dbReference>
<comment type="subcellular location">
    <subcellularLocation>
        <location evidence="8">Plastid</location>
        <location evidence="8">Chloroplast</location>
    </subcellularLocation>
</comment>
<comment type="function">
    <text evidence="8">DNA-dependent RNA polymerase catalyzes the transcription of DNA into RNA using the four ribonucleoside triphosphates as substrates.</text>
</comment>
<protein>
    <recommendedName>
        <fullName evidence="8">DNA-directed RNA polymerase subunit beta''</fullName>
        <ecNumber evidence="8">2.7.7.6</ecNumber>
    </recommendedName>
    <alternativeName>
        <fullName evidence="8">PEP</fullName>
    </alternativeName>
    <alternativeName>
        <fullName evidence="8">Plastid-encoded RNA polymerase subunit beta''</fullName>
        <shortName evidence="8">RNA polymerase subunit beta''</shortName>
    </alternativeName>
</protein>
<dbReference type="Gene3D" id="1.10.274.100">
    <property type="entry name" value="RNA polymerase Rpb1, domain 3"/>
    <property type="match status" value="1"/>
</dbReference>
<dbReference type="Gene3D" id="1.10.1790.20">
    <property type="match status" value="1"/>
</dbReference>
<comment type="cofactor">
    <cofactor evidence="8">
        <name>Zn(2+)</name>
        <dbReference type="ChEBI" id="CHEBI:29105"/>
    </cofactor>
    <text evidence="8">Binds 1 Zn(2+) ion per subunit.</text>
</comment>
<feature type="domain" description="RNA polymerase Rpb1" evidence="9">
    <location>
        <begin position="26"/>
        <end position="72"/>
    </location>
</feature>
<dbReference type="Gene3D" id="1.10.132.30">
    <property type="match status" value="1"/>
</dbReference>
<reference evidence="12" key="1">
    <citation type="journal article" date="2015" name="BMC Evol. Biol.">
        <title>Chloroplast phylogenomic analysis of chlorophyte green algae identifies a novel lineage sister to the Sphaeropleales (Chlorophyceae).</title>
        <authorList>
            <person name="Lemieux C."/>
            <person name="Vincent A.T."/>
            <person name="Labarre A."/>
            <person name="Otis C."/>
            <person name="Turmel M."/>
        </authorList>
    </citation>
    <scope>NUCLEOTIDE SEQUENCE</scope>
</reference>
<dbReference type="CDD" id="cd02655">
    <property type="entry name" value="RNAP_beta'_C"/>
    <property type="match status" value="1"/>
</dbReference>
<evidence type="ECO:0000256" key="2">
    <source>
        <dbReference type="ARBA" id="ARBA00022640"/>
    </source>
</evidence>
<dbReference type="PANTHER" id="PTHR19376">
    <property type="entry name" value="DNA-DIRECTED RNA POLYMERASE"/>
    <property type="match status" value="1"/>
</dbReference>
<evidence type="ECO:0000256" key="7">
    <source>
        <dbReference type="ARBA" id="ARBA00023163"/>
    </source>
</evidence>
<dbReference type="GO" id="GO:0000428">
    <property type="term" value="C:DNA-directed RNA polymerase complex"/>
    <property type="evidence" value="ECO:0007669"/>
    <property type="project" value="UniProtKB-KW"/>
</dbReference>
<evidence type="ECO:0000256" key="5">
    <source>
        <dbReference type="ARBA" id="ARBA00022723"/>
    </source>
</evidence>
<keyword evidence="12" id="KW-0150">Chloroplast</keyword>
<dbReference type="EMBL" id="KT625411">
    <property type="protein sequence ID" value="ALO62741.1"/>
    <property type="molecule type" value="Genomic_DNA"/>
</dbReference>
<feature type="binding site" evidence="8">
    <location>
        <position position="304"/>
    </location>
    <ligand>
        <name>Zn(2+)</name>
        <dbReference type="ChEBI" id="CHEBI:29105"/>
    </ligand>
</feature>
<dbReference type="GO" id="GO:0003899">
    <property type="term" value="F:DNA-directed RNA polymerase activity"/>
    <property type="evidence" value="ECO:0007669"/>
    <property type="project" value="UniProtKB-UniRule"/>
</dbReference>
<dbReference type="InterPro" id="IPR045867">
    <property type="entry name" value="DNA-dir_RpoC_beta_prime"/>
</dbReference>
<dbReference type="SUPFAM" id="SSF64484">
    <property type="entry name" value="beta and beta-prime subunits of DNA dependent RNA-polymerase"/>
    <property type="match status" value="1"/>
</dbReference>
<evidence type="ECO:0000259" key="9">
    <source>
        <dbReference type="Pfam" id="PF04983"/>
    </source>
</evidence>
<dbReference type="GO" id="GO:0003677">
    <property type="term" value="F:DNA binding"/>
    <property type="evidence" value="ECO:0007669"/>
    <property type="project" value="UniProtKB-UniRule"/>
</dbReference>
<dbReference type="EC" id="2.7.7.6" evidence="8"/>
<dbReference type="HAMAP" id="MF_01324">
    <property type="entry name" value="RNApol_bact_RpoC2"/>
    <property type="match status" value="1"/>
</dbReference>
<keyword evidence="2 12" id="KW-0934">Plastid</keyword>
<evidence type="ECO:0000256" key="4">
    <source>
        <dbReference type="ARBA" id="ARBA00022695"/>
    </source>
</evidence>
<dbReference type="Gene3D" id="1.10.150.390">
    <property type="match status" value="1"/>
</dbReference>
<feature type="domain" description="RNA polymerase Rpb1" evidence="11">
    <location>
        <begin position="101"/>
        <end position="179"/>
    </location>
</feature>